<dbReference type="AlphaFoldDB" id="A0A7S0AE71"/>
<sequence>MREFSSSSTDAEEKQDVPFSRVYTHPLSQVMLEHLQNAHGDWLVRNGLNRGLTINRDGSFCIQFPAAYPGDESGRIWTSYDAAKKQHWLSAFKHELLGRYPLHQGEGEWACQMEKHMMRTTVDRMVERIAEADRKTTETGIVSS</sequence>
<accession>A0A7S0AE71</accession>
<organism evidence="1">
    <name type="scientific">Minutocellus polymorphus</name>
    <dbReference type="NCBI Taxonomy" id="265543"/>
    <lineage>
        <taxon>Eukaryota</taxon>
        <taxon>Sar</taxon>
        <taxon>Stramenopiles</taxon>
        <taxon>Ochrophyta</taxon>
        <taxon>Bacillariophyta</taxon>
        <taxon>Mediophyceae</taxon>
        <taxon>Cymatosirophycidae</taxon>
        <taxon>Cymatosirales</taxon>
        <taxon>Cymatosiraceae</taxon>
        <taxon>Minutocellus</taxon>
    </lineage>
</organism>
<gene>
    <name evidence="1" type="ORF">MPOL1434_LOCUS667</name>
</gene>
<protein>
    <submittedName>
        <fullName evidence="1">Uncharacterized protein</fullName>
    </submittedName>
</protein>
<dbReference type="EMBL" id="HBEJ01001078">
    <property type="protein sequence ID" value="CAD8359845.1"/>
    <property type="molecule type" value="Transcribed_RNA"/>
</dbReference>
<evidence type="ECO:0000313" key="1">
    <source>
        <dbReference type="EMBL" id="CAD8359845.1"/>
    </source>
</evidence>
<reference evidence="1" key="1">
    <citation type="submission" date="2021-01" db="EMBL/GenBank/DDBJ databases">
        <authorList>
            <person name="Corre E."/>
            <person name="Pelletier E."/>
            <person name="Niang G."/>
            <person name="Scheremetjew M."/>
            <person name="Finn R."/>
            <person name="Kale V."/>
            <person name="Holt S."/>
            <person name="Cochrane G."/>
            <person name="Meng A."/>
            <person name="Brown T."/>
            <person name="Cohen L."/>
        </authorList>
    </citation>
    <scope>NUCLEOTIDE SEQUENCE</scope>
    <source>
        <strain evidence="1">CCMP3303</strain>
    </source>
</reference>
<name>A0A7S0AE71_9STRA</name>
<proteinExistence type="predicted"/>